<gene>
    <name evidence="2" type="ORF">Salat_1694500</name>
</gene>
<feature type="region of interest" description="Disordered" evidence="1">
    <location>
        <begin position="1"/>
        <end position="62"/>
    </location>
</feature>
<comment type="caution">
    <text evidence="2">The sequence shown here is derived from an EMBL/GenBank/DDBJ whole genome shotgun (WGS) entry which is preliminary data.</text>
</comment>
<protein>
    <submittedName>
        <fullName evidence="2">Uncharacterized protein</fullName>
    </submittedName>
</protein>
<feature type="compositionally biased region" description="Acidic residues" evidence="1">
    <location>
        <begin position="11"/>
        <end position="20"/>
    </location>
</feature>
<dbReference type="AlphaFoldDB" id="A0AAE1Y7X1"/>
<reference evidence="2" key="2">
    <citation type="journal article" date="2024" name="Plant">
        <title>Genomic evolution and insights into agronomic trait innovations of Sesamum species.</title>
        <authorList>
            <person name="Miao H."/>
            <person name="Wang L."/>
            <person name="Qu L."/>
            <person name="Liu H."/>
            <person name="Sun Y."/>
            <person name="Le M."/>
            <person name="Wang Q."/>
            <person name="Wei S."/>
            <person name="Zheng Y."/>
            <person name="Lin W."/>
            <person name="Duan Y."/>
            <person name="Cao H."/>
            <person name="Xiong S."/>
            <person name="Wang X."/>
            <person name="Wei L."/>
            <person name="Li C."/>
            <person name="Ma Q."/>
            <person name="Ju M."/>
            <person name="Zhao R."/>
            <person name="Li G."/>
            <person name="Mu C."/>
            <person name="Tian Q."/>
            <person name="Mei H."/>
            <person name="Zhang T."/>
            <person name="Gao T."/>
            <person name="Zhang H."/>
        </authorList>
    </citation>
    <scope>NUCLEOTIDE SEQUENCE</scope>
    <source>
        <strain evidence="2">3651</strain>
    </source>
</reference>
<evidence type="ECO:0000313" key="2">
    <source>
        <dbReference type="EMBL" id="KAK4425009.1"/>
    </source>
</evidence>
<keyword evidence="3" id="KW-1185">Reference proteome</keyword>
<sequence>MHKLENSNESDGFEESEYDMNTDKDNSGSGDNMEGGPEEAKEPEQISGKDYSSDQGTKFEEDEMEAVVMVPTTQLPNPSPSLVSPGSILFPRAPPTVTQSSQVQGRLVSVLVKGGKKYITMSNLSAAVAAVGQAISKKEWIQEAKHPRSNHGFHG</sequence>
<proteinExistence type="predicted"/>
<name>A0AAE1Y7X1_9LAMI</name>
<dbReference type="EMBL" id="JACGWO010000006">
    <property type="protein sequence ID" value="KAK4425009.1"/>
    <property type="molecule type" value="Genomic_DNA"/>
</dbReference>
<accession>A0AAE1Y7X1</accession>
<evidence type="ECO:0000256" key="1">
    <source>
        <dbReference type="SAM" id="MobiDB-lite"/>
    </source>
</evidence>
<evidence type="ECO:0000313" key="3">
    <source>
        <dbReference type="Proteomes" id="UP001293254"/>
    </source>
</evidence>
<reference evidence="2" key="1">
    <citation type="submission" date="2020-06" db="EMBL/GenBank/DDBJ databases">
        <authorList>
            <person name="Li T."/>
            <person name="Hu X."/>
            <person name="Zhang T."/>
            <person name="Song X."/>
            <person name="Zhang H."/>
            <person name="Dai N."/>
            <person name="Sheng W."/>
            <person name="Hou X."/>
            <person name="Wei L."/>
        </authorList>
    </citation>
    <scope>NUCLEOTIDE SEQUENCE</scope>
    <source>
        <strain evidence="2">3651</strain>
        <tissue evidence="2">Leaf</tissue>
    </source>
</reference>
<dbReference type="Proteomes" id="UP001293254">
    <property type="component" value="Unassembled WGS sequence"/>
</dbReference>
<organism evidence="2 3">
    <name type="scientific">Sesamum alatum</name>
    <dbReference type="NCBI Taxonomy" id="300844"/>
    <lineage>
        <taxon>Eukaryota</taxon>
        <taxon>Viridiplantae</taxon>
        <taxon>Streptophyta</taxon>
        <taxon>Embryophyta</taxon>
        <taxon>Tracheophyta</taxon>
        <taxon>Spermatophyta</taxon>
        <taxon>Magnoliopsida</taxon>
        <taxon>eudicotyledons</taxon>
        <taxon>Gunneridae</taxon>
        <taxon>Pentapetalae</taxon>
        <taxon>asterids</taxon>
        <taxon>lamiids</taxon>
        <taxon>Lamiales</taxon>
        <taxon>Pedaliaceae</taxon>
        <taxon>Sesamum</taxon>
    </lineage>
</organism>